<evidence type="ECO:0000313" key="4">
    <source>
        <dbReference type="Proteomes" id="UP000054018"/>
    </source>
</evidence>
<dbReference type="EMBL" id="KN833821">
    <property type="protein sequence ID" value="KIK17704.1"/>
    <property type="molecule type" value="Genomic_DNA"/>
</dbReference>
<gene>
    <name evidence="3" type="ORF">PISMIDRAFT_633359</name>
</gene>
<evidence type="ECO:0000256" key="1">
    <source>
        <dbReference type="SAM" id="MobiDB-lite"/>
    </source>
</evidence>
<evidence type="ECO:0000259" key="2">
    <source>
        <dbReference type="Pfam" id="PF20149"/>
    </source>
</evidence>
<dbReference type="InterPro" id="IPR045341">
    <property type="entry name" value="DUF6532"/>
</dbReference>
<dbReference type="HOGENOM" id="CLU_650717_0_0_1"/>
<feature type="domain" description="DUF6532" evidence="2">
    <location>
        <begin position="118"/>
        <end position="300"/>
    </location>
</feature>
<protein>
    <recommendedName>
        <fullName evidence="2">DUF6532 domain-containing protein</fullName>
    </recommendedName>
</protein>
<organism evidence="3 4">
    <name type="scientific">Pisolithus microcarpus 441</name>
    <dbReference type="NCBI Taxonomy" id="765257"/>
    <lineage>
        <taxon>Eukaryota</taxon>
        <taxon>Fungi</taxon>
        <taxon>Dikarya</taxon>
        <taxon>Basidiomycota</taxon>
        <taxon>Agaricomycotina</taxon>
        <taxon>Agaricomycetes</taxon>
        <taxon>Agaricomycetidae</taxon>
        <taxon>Boletales</taxon>
        <taxon>Sclerodermatineae</taxon>
        <taxon>Pisolithaceae</taxon>
        <taxon>Pisolithus</taxon>
    </lineage>
</organism>
<dbReference type="OrthoDB" id="2676889at2759"/>
<sequence length="422" mass="46972">MDPPTAVVETENRLRAAAAMIQVTGKESGVLVTHQTRRGASRAPSQDRLRNFADSAIYPLSSRRTSLSRTTSIHTPSQLSICDTDDPPKRRAPRGTYKKHIDAACLAWYSEDVQEVLKYARRALVNEMILNVGWRHGQKSRTAWKTTVRESLMLANAALDADVEMTTEIETLLLRTEDNRLLADPAAYAEWKIAQVQLLKDQTNVATFFMHERDDKGLVMRWFGNAVFEKFHLNFWYTQTASPVKTFSDNYRTTPTYMYALSGVTFACALDRVATGRTHSSGRALAFTGIEYCSTYKAYHEGFLEALQHAVIGPVLTSRLAWLNKQGMTMLSSNQISASPSKKAPAVFIPPESEVAAYEAESSSCTLTFGNPSQSETSRFYSDTASTSTYGDFAPEAGPSTGNIMWNRASHLEDGQGIRRPF</sequence>
<dbReference type="AlphaFoldDB" id="A0A0C9YUF1"/>
<dbReference type="Proteomes" id="UP000054018">
    <property type="component" value="Unassembled WGS sequence"/>
</dbReference>
<name>A0A0C9YUF1_9AGAM</name>
<reference evidence="4" key="2">
    <citation type="submission" date="2015-01" db="EMBL/GenBank/DDBJ databases">
        <title>Evolutionary Origins and Diversification of the Mycorrhizal Mutualists.</title>
        <authorList>
            <consortium name="DOE Joint Genome Institute"/>
            <consortium name="Mycorrhizal Genomics Consortium"/>
            <person name="Kohler A."/>
            <person name="Kuo A."/>
            <person name="Nagy L.G."/>
            <person name="Floudas D."/>
            <person name="Copeland A."/>
            <person name="Barry K.W."/>
            <person name="Cichocki N."/>
            <person name="Veneault-Fourrey C."/>
            <person name="LaButti K."/>
            <person name="Lindquist E.A."/>
            <person name="Lipzen A."/>
            <person name="Lundell T."/>
            <person name="Morin E."/>
            <person name="Murat C."/>
            <person name="Riley R."/>
            <person name="Ohm R."/>
            <person name="Sun H."/>
            <person name="Tunlid A."/>
            <person name="Henrissat B."/>
            <person name="Grigoriev I.V."/>
            <person name="Hibbett D.S."/>
            <person name="Martin F."/>
        </authorList>
    </citation>
    <scope>NUCLEOTIDE SEQUENCE [LARGE SCALE GENOMIC DNA]</scope>
    <source>
        <strain evidence="4">441</strain>
    </source>
</reference>
<dbReference type="Pfam" id="PF20149">
    <property type="entry name" value="DUF6532"/>
    <property type="match status" value="1"/>
</dbReference>
<keyword evidence="4" id="KW-1185">Reference proteome</keyword>
<proteinExistence type="predicted"/>
<evidence type="ECO:0000313" key="3">
    <source>
        <dbReference type="EMBL" id="KIK17704.1"/>
    </source>
</evidence>
<reference evidence="3 4" key="1">
    <citation type="submission" date="2014-04" db="EMBL/GenBank/DDBJ databases">
        <authorList>
            <consortium name="DOE Joint Genome Institute"/>
            <person name="Kuo A."/>
            <person name="Kohler A."/>
            <person name="Costa M.D."/>
            <person name="Nagy L.G."/>
            <person name="Floudas D."/>
            <person name="Copeland A."/>
            <person name="Barry K.W."/>
            <person name="Cichocki N."/>
            <person name="Veneault-Fourrey C."/>
            <person name="LaButti K."/>
            <person name="Lindquist E.A."/>
            <person name="Lipzen A."/>
            <person name="Lundell T."/>
            <person name="Morin E."/>
            <person name="Murat C."/>
            <person name="Sun H."/>
            <person name="Tunlid A."/>
            <person name="Henrissat B."/>
            <person name="Grigoriev I.V."/>
            <person name="Hibbett D.S."/>
            <person name="Martin F."/>
            <person name="Nordberg H.P."/>
            <person name="Cantor M.N."/>
            <person name="Hua S.X."/>
        </authorList>
    </citation>
    <scope>NUCLEOTIDE SEQUENCE [LARGE SCALE GENOMIC DNA]</scope>
    <source>
        <strain evidence="3 4">441</strain>
    </source>
</reference>
<feature type="region of interest" description="Disordered" evidence="1">
    <location>
        <begin position="67"/>
        <end position="95"/>
    </location>
</feature>
<accession>A0A0C9YUF1</accession>